<dbReference type="EC" id="3.6.4.13" evidence="3"/>
<feature type="domain" description="DNA2/NAM7 helicase-like C-terminal" evidence="13">
    <location>
        <begin position="159"/>
        <end position="380"/>
    </location>
</feature>
<evidence type="ECO:0000313" key="14">
    <source>
        <dbReference type="EMBL" id="KAF6019921.1"/>
    </source>
</evidence>
<keyword evidence="5" id="KW-0547">Nucleotide-binding</keyword>
<dbReference type="Pfam" id="PF13086">
    <property type="entry name" value="AAA_11"/>
    <property type="match status" value="1"/>
</dbReference>
<dbReference type="InterPro" id="IPR041679">
    <property type="entry name" value="DNA2/NAM7-like_C"/>
</dbReference>
<evidence type="ECO:0000256" key="11">
    <source>
        <dbReference type="ARBA" id="ARBA00047984"/>
    </source>
</evidence>
<evidence type="ECO:0000256" key="3">
    <source>
        <dbReference type="ARBA" id="ARBA00012552"/>
    </source>
</evidence>
<dbReference type="GO" id="GO:0031047">
    <property type="term" value="P:regulatory ncRNA-mediated gene silencing"/>
    <property type="evidence" value="ECO:0007669"/>
    <property type="project" value="UniProtKB-KW"/>
</dbReference>
<keyword evidence="7" id="KW-0347">Helicase</keyword>
<evidence type="ECO:0000259" key="13">
    <source>
        <dbReference type="Pfam" id="PF13087"/>
    </source>
</evidence>
<dbReference type="FunFam" id="3.40.50.300:FF:000608">
    <property type="entry name" value="Mov10 RISC complex RNA helicase"/>
    <property type="match status" value="1"/>
</dbReference>
<evidence type="ECO:0000256" key="1">
    <source>
        <dbReference type="ARBA" id="ARBA00004331"/>
    </source>
</evidence>
<keyword evidence="6" id="KW-0378">Hydrolase</keyword>
<keyword evidence="8" id="KW-0067">ATP-binding</keyword>
<organism evidence="14 15">
    <name type="scientific">Bugula neritina</name>
    <name type="common">Brown bryozoan</name>
    <name type="synonym">Sertularia neritina</name>
    <dbReference type="NCBI Taxonomy" id="10212"/>
    <lineage>
        <taxon>Eukaryota</taxon>
        <taxon>Metazoa</taxon>
        <taxon>Spiralia</taxon>
        <taxon>Lophotrochozoa</taxon>
        <taxon>Bryozoa</taxon>
        <taxon>Gymnolaemata</taxon>
        <taxon>Cheilostomatida</taxon>
        <taxon>Flustrina</taxon>
        <taxon>Buguloidea</taxon>
        <taxon>Bugulidae</taxon>
        <taxon>Bugula</taxon>
    </lineage>
</organism>
<dbReference type="GO" id="GO:0005524">
    <property type="term" value="F:ATP binding"/>
    <property type="evidence" value="ECO:0007669"/>
    <property type="project" value="UniProtKB-KW"/>
</dbReference>
<dbReference type="OrthoDB" id="6513042at2759"/>
<name>A0A7J7J2M7_BUGNE</name>
<evidence type="ECO:0000256" key="4">
    <source>
        <dbReference type="ARBA" id="ARBA00022490"/>
    </source>
</evidence>
<dbReference type="GO" id="GO:0016787">
    <property type="term" value="F:hydrolase activity"/>
    <property type="evidence" value="ECO:0007669"/>
    <property type="project" value="UniProtKB-KW"/>
</dbReference>
<evidence type="ECO:0000256" key="2">
    <source>
        <dbReference type="ARBA" id="ARBA00005601"/>
    </source>
</evidence>
<comment type="similarity">
    <text evidence="2">Belongs to the DNA2/NAM7 helicase family. SDE3 subfamily.</text>
</comment>
<comment type="caution">
    <text evidence="14">The sequence shown here is derived from an EMBL/GenBank/DDBJ whole genome shotgun (WGS) entry which is preliminary data.</text>
</comment>
<evidence type="ECO:0000259" key="12">
    <source>
        <dbReference type="Pfam" id="PF13086"/>
    </source>
</evidence>
<evidence type="ECO:0000256" key="10">
    <source>
        <dbReference type="ARBA" id="ARBA00023158"/>
    </source>
</evidence>
<dbReference type="InterPro" id="IPR027417">
    <property type="entry name" value="P-loop_NTPase"/>
</dbReference>
<evidence type="ECO:0000256" key="5">
    <source>
        <dbReference type="ARBA" id="ARBA00022741"/>
    </source>
</evidence>
<feature type="domain" description="DNA2/NAM7 helicase helicase" evidence="12">
    <location>
        <begin position="80"/>
        <end position="150"/>
    </location>
</feature>
<proteinExistence type="inferred from homology"/>
<evidence type="ECO:0000256" key="9">
    <source>
        <dbReference type="ARBA" id="ARBA00022884"/>
    </source>
</evidence>
<keyword evidence="9" id="KW-0694">RNA-binding</keyword>
<dbReference type="SUPFAM" id="SSF52540">
    <property type="entry name" value="P-loop containing nucleoside triphosphate hydrolases"/>
    <property type="match status" value="1"/>
</dbReference>
<comment type="catalytic activity">
    <reaction evidence="11">
        <text>ATP + H2O = ADP + phosphate + H(+)</text>
        <dbReference type="Rhea" id="RHEA:13065"/>
        <dbReference type="ChEBI" id="CHEBI:15377"/>
        <dbReference type="ChEBI" id="CHEBI:15378"/>
        <dbReference type="ChEBI" id="CHEBI:30616"/>
        <dbReference type="ChEBI" id="CHEBI:43474"/>
        <dbReference type="ChEBI" id="CHEBI:456216"/>
        <dbReference type="EC" id="3.6.4.13"/>
    </reaction>
</comment>
<accession>A0A7J7J2M7</accession>
<dbReference type="EMBL" id="VXIV02003204">
    <property type="protein sequence ID" value="KAF6019921.1"/>
    <property type="molecule type" value="Genomic_DNA"/>
</dbReference>
<reference evidence="14" key="1">
    <citation type="submission" date="2020-06" db="EMBL/GenBank/DDBJ databases">
        <title>Draft genome of Bugula neritina, a colonial animal packing powerful symbionts and potential medicines.</title>
        <authorList>
            <person name="Rayko M."/>
        </authorList>
    </citation>
    <scope>NUCLEOTIDE SEQUENCE [LARGE SCALE GENOMIC DNA]</scope>
    <source>
        <strain evidence="14">Kwan_BN1</strain>
    </source>
</reference>
<dbReference type="InterPro" id="IPR041677">
    <property type="entry name" value="DNA2/NAM7_AAA_11"/>
</dbReference>
<sequence length="454" mass="51230">MLFFQVCKRDLESKVLVCAPQNYAADLITELLLEEKFLANSVLRFNAVSRSCFDISEKILRVSNCTEKGDKLMLPLKSDIAKNQIVVSTLIASGRLVSAELNDHFTHLFIDEAGFATEPETVIPLALLDPRKGQLVLAGDPEQLGPILRSSLAISNRFDMSLLERLMNTSGPYVKDKQGSYDNKYVTKLKQSFRSHPDILKVPNELFYQSELQPCGNKKEVDELCESELLPKKGFPLIFHRVDGREEQEKSSPSWFNRLEVIEVINYVKKLIFGPSEVAPEDIGIISPYIQQVRKIRQALNDEISEEDLAQIGAHTDEITLGSVEKFQGNERKVIILTTVRGDASNFKQDVKFNIGFLRSPKRFNVAITRAKALLIVIGNPIILCTDDKWRSLIRHIVSNGGYIGDPIPEQLLDESAIQRLTEEMNGASINESCEATERSNFMLHQDDTFERDV</sequence>
<dbReference type="PANTHER" id="PTHR45418:SF1">
    <property type="entry name" value="CANCER_TESTIS ANTIGEN 55"/>
    <property type="match status" value="1"/>
</dbReference>
<dbReference type="InterPro" id="IPR047187">
    <property type="entry name" value="SF1_C_Upf1"/>
</dbReference>
<evidence type="ECO:0000256" key="8">
    <source>
        <dbReference type="ARBA" id="ARBA00022840"/>
    </source>
</evidence>
<evidence type="ECO:0000256" key="7">
    <source>
        <dbReference type="ARBA" id="ARBA00022806"/>
    </source>
</evidence>
<dbReference type="CDD" id="cd18808">
    <property type="entry name" value="SF1_C_Upf1"/>
    <property type="match status" value="1"/>
</dbReference>
<dbReference type="Pfam" id="PF13087">
    <property type="entry name" value="AAA_12"/>
    <property type="match status" value="1"/>
</dbReference>
<dbReference type="AlphaFoldDB" id="A0A7J7J2M7"/>
<dbReference type="Proteomes" id="UP000593567">
    <property type="component" value="Unassembled WGS sequence"/>
</dbReference>
<dbReference type="Gene3D" id="3.40.50.300">
    <property type="entry name" value="P-loop containing nucleotide triphosphate hydrolases"/>
    <property type="match status" value="2"/>
</dbReference>
<protein>
    <recommendedName>
        <fullName evidence="3">RNA helicase</fullName>
        <ecNumber evidence="3">3.6.4.13</ecNumber>
    </recommendedName>
</protein>
<comment type="subcellular location">
    <subcellularLocation>
        <location evidence="1">Cytoplasm</location>
        <location evidence="1">Cytoplasmic ribonucleoprotein granule</location>
    </subcellularLocation>
</comment>
<dbReference type="GO" id="GO:0036464">
    <property type="term" value="C:cytoplasmic ribonucleoprotein granule"/>
    <property type="evidence" value="ECO:0007669"/>
    <property type="project" value="UniProtKB-SubCell"/>
</dbReference>
<dbReference type="PANTHER" id="PTHR45418">
    <property type="entry name" value="CANCER/TESTIS ANTIGEN 55"/>
    <property type="match status" value="1"/>
</dbReference>
<keyword evidence="4" id="KW-0963">Cytoplasm</keyword>
<dbReference type="GO" id="GO:0003723">
    <property type="term" value="F:RNA binding"/>
    <property type="evidence" value="ECO:0007669"/>
    <property type="project" value="UniProtKB-KW"/>
</dbReference>
<evidence type="ECO:0000313" key="15">
    <source>
        <dbReference type="Proteomes" id="UP000593567"/>
    </source>
</evidence>
<gene>
    <name evidence="14" type="ORF">EB796_021741</name>
</gene>
<keyword evidence="15" id="KW-1185">Reference proteome</keyword>
<evidence type="ECO:0000256" key="6">
    <source>
        <dbReference type="ARBA" id="ARBA00022801"/>
    </source>
</evidence>
<keyword evidence="10" id="KW-0943">RNA-mediated gene silencing</keyword>
<dbReference type="GO" id="GO:0003724">
    <property type="term" value="F:RNA helicase activity"/>
    <property type="evidence" value="ECO:0007669"/>
    <property type="project" value="UniProtKB-EC"/>
</dbReference>